<dbReference type="OrthoDB" id="244158at2759"/>
<dbReference type="SUPFAM" id="SSF48371">
    <property type="entry name" value="ARM repeat"/>
    <property type="match status" value="1"/>
</dbReference>
<dbReference type="AlphaFoldDB" id="A0A0G4F8W8"/>
<dbReference type="PANTHER" id="PTHR12596:SF2">
    <property type="entry name" value="EXPORTIN-7 ISOFORM X1"/>
    <property type="match status" value="1"/>
</dbReference>
<dbReference type="PhylomeDB" id="A0A0G4F8W8"/>
<evidence type="ECO:0000256" key="5">
    <source>
        <dbReference type="ARBA" id="ARBA00022490"/>
    </source>
</evidence>
<feature type="region of interest" description="Disordered" evidence="8">
    <location>
        <begin position="1024"/>
        <end position="1054"/>
    </location>
</feature>
<dbReference type="PANTHER" id="PTHR12596">
    <property type="entry name" value="EXPORTIN 4,7-RELATED"/>
    <property type="match status" value="1"/>
</dbReference>
<dbReference type="InterPro" id="IPR016024">
    <property type="entry name" value="ARM-type_fold"/>
</dbReference>
<dbReference type="OMA" id="DCFHELC"/>
<keyword evidence="5" id="KW-0963">Cytoplasm</keyword>
<evidence type="ECO:0000256" key="1">
    <source>
        <dbReference type="ARBA" id="ARBA00004123"/>
    </source>
</evidence>
<dbReference type="VEuPathDB" id="CryptoDB:Vbra_14685"/>
<dbReference type="STRING" id="1169540.A0A0G4F8W8"/>
<proteinExistence type="inferred from homology"/>
<dbReference type="FunCoup" id="A0A0G4F8W8">
    <property type="interactions" value="364"/>
</dbReference>
<dbReference type="GO" id="GO:0005643">
    <property type="term" value="C:nuclear pore"/>
    <property type="evidence" value="ECO:0007669"/>
    <property type="project" value="TreeGrafter"/>
</dbReference>
<dbReference type="GO" id="GO:0006611">
    <property type="term" value="P:protein export from nucleus"/>
    <property type="evidence" value="ECO:0007669"/>
    <property type="project" value="TreeGrafter"/>
</dbReference>
<dbReference type="InterPro" id="IPR044189">
    <property type="entry name" value="XPO4/7-like"/>
</dbReference>
<accession>A0A0G4F8W8</accession>
<dbReference type="GO" id="GO:0005737">
    <property type="term" value="C:cytoplasm"/>
    <property type="evidence" value="ECO:0007669"/>
    <property type="project" value="UniProtKB-SubCell"/>
</dbReference>
<evidence type="ECO:0000256" key="7">
    <source>
        <dbReference type="ARBA" id="ARBA00023242"/>
    </source>
</evidence>
<evidence type="ECO:0000256" key="4">
    <source>
        <dbReference type="ARBA" id="ARBA00022448"/>
    </source>
</evidence>
<sequence>METLCNSLYNATSEQERSQAHTILIPLTQDASQLPRLQNLIGTSNQPHALVFAATAALKIITQFWAQIGDTQKEELRSFLLNFLAQKGPDVLRSAPQALTQVIRLVCRIVKLAWLEGPQHQTITEHVGQFLQASTVHWVIGLEIYCELTTDMQPQLGPSMSRFRRTALSFRDTALPSIFTVALSTLHKMHARQLQIPEQTQERRLLRQVLSLCCSCLSFDFMGTIPDETSDDQQTVMVPHGWSMLRDDSIPTLFLSLYQRTCQDKHYDCSVICLQCLVLLSSLRRSFFHKEEDRAKLLSSLIMGCTQILSNKVGLDDGSNYHELCRLLGKINTAHQLTELCAADAFQQWIDQVYQFTIESLQSWQHMPNSKHYLLQFWSQMVNPLLFANAKDKAPKALEGYIQQITCAYIQSRLLMAEAFSSDSSVLWEDPLTDEVMRSEQLEVLASLGRCKPQETAQVLMKFFEQVTTQGQAGQLSQVVFEKKVTWLVYMIAAFIAGTANMKTPVASGGNSDRIDQPAAPAVPPHVITGELSSRVFQLINLTDSQSSAPEDLELAYLYFLEQFRKVYFGMHAKQIFQAEVTERLCTVLGLKDDDAVLGLLINKIGRNFQQRVHLEQVIKKSLQLFYELAAGINIVHTTGGGPGERAGPIYGSPLLIVSGRLLLKNETVQSILQRHNHTQFTFLQVPSYGKYRTMYYHTLGKLLFMEVKDNKEPFEEFMQPLSDVVASMWAPPQLPLAPTQLRAPQCKMPLIGLCRDLRGLCLACMNADPYNLLFSWLVEKPKQPQMSRLGLFAAAIDVWWDDPDVVIPLLKFMSEFVHNKANRIAFEPTSPSGILLFKQVANVLCTYGQRMVTRDWSSVGPGVSSGQLYRIRFKGIGIALEMFSHALQGNYTNFGVFEVYQDTSLHDAFAIALQLGISLSAEDLSAYLKTLKPYYLFLEFATRNHMPKMLELCEVVQSTSANVPSKEQGGATLVPVLPANGLCRVLASIEEGLCSFEAGVAMQCCATLDNIVTYLYTTLQKHHQNNRTRQKQRGQMPSPVPTPNHTSATGDPGRTALELFQLNLPPPIPAEETEEEVQRVLRFLYPPEGGLADPNPPPPGVRTVPLLLQRLMSLLFDLVFSGEFTSTWSMSRPLLGLILLQPQKYATLKEGLVHTHTMLSGPGGSGAGARGASGGAGGGAGGGEGMVDGQDGEGQTKRSKLEGYFSDLLSGTEANLSTKTKDHFTRNLYHFAQMIRTSLV</sequence>
<protein>
    <recommendedName>
        <fullName evidence="9">Importin N-terminal domain-containing protein</fullName>
    </recommendedName>
</protein>
<reference evidence="10 11" key="1">
    <citation type="submission" date="2014-11" db="EMBL/GenBank/DDBJ databases">
        <authorList>
            <person name="Zhu J."/>
            <person name="Qi W."/>
            <person name="Song R."/>
        </authorList>
    </citation>
    <scope>NUCLEOTIDE SEQUENCE [LARGE SCALE GENOMIC DNA]</scope>
</reference>
<dbReference type="PROSITE" id="PS50166">
    <property type="entry name" value="IMPORTIN_B_NT"/>
    <property type="match status" value="1"/>
</dbReference>
<dbReference type="InterPro" id="IPR001494">
    <property type="entry name" value="Importin-beta_N"/>
</dbReference>
<feature type="domain" description="Importin N-terminal" evidence="9">
    <location>
        <begin position="20"/>
        <end position="86"/>
    </location>
</feature>
<dbReference type="Proteomes" id="UP000041254">
    <property type="component" value="Unassembled WGS sequence"/>
</dbReference>
<evidence type="ECO:0000256" key="8">
    <source>
        <dbReference type="SAM" id="MobiDB-lite"/>
    </source>
</evidence>
<dbReference type="EMBL" id="CDMY01000385">
    <property type="protein sequence ID" value="CEM08647.1"/>
    <property type="molecule type" value="Genomic_DNA"/>
</dbReference>
<dbReference type="Pfam" id="PF25795">
    <property type="entry name" value="TPR_XPO7"/>
    <property type="match status" value="1"/>
</dbReference>
<dbReference type="Gene3D" id="1.25.10.10">
    <property type="entry name" value="Leucine-rich Repeat Variant"/>
    <property type="match status" value="1"/>
</dbReference>
<dbReference type="GO" id="GO:0005049">
    <property type="term" value="F:nuclear export signal receptor activity"/>
    <property type="evidence" value="ECO:0007669"/>
    <property type="project" value="InterPro"/>
</dbReference>
<comment type="similarity">
    <text evidence="3">Belongs to the exportin family.</text>
</comment>
<evidence type="ECO:0000256" key="6">
    <source>
        <dbReference type="ARBA" id="ARBA00022927"/>
    </source>
</evidence>
<gene>
    <name evidence="10" type="ORF">Vbra_14685</name>
</gene>
<evidence type="ECO:0000313" key="10">
    <source>
        <dbReference type="EMBL" id="CEM08647.1"/>
    </source>
</evidence>
<dbReference type="GO" id="GO:0031267">
    <property type="term" value="F:small GTPase binding"/>
    <property type="evidence" value="ECO:0007669"/>
    <property type="project" value="InterPro"/>
</dbReference>
<evidence type="ECO:0000256" key="3">
    <source>
        <dbReference type="ARBA" id="ARBA00009466"/>
    </source>
</evidence>
<dbReference type="InterPro" id="IPR011989">
    <property type="entry name" value="ARM-like"/>
</dbReference>
<evidence type="ECO:0000259" key="9">
    <source>
        <dbReference type="PROSITE" id="PS50166"/>
    </source>
</evidence>
<evidence type="ECO:0000313" key="11">
    <source>
        <dbReference type="Proteomes" id="UP000041254"/>
    </source>
</evidence>
<comment type="subcellular location">
    <subcellularLocation>
        <location evidence="2">Cytoplasm</location>
    </subcellularLocation>
    <subcellularLocation>
        <location evidence="1">Nucleus</location>
    </subcellularLocation>
</comment>
<evidence type="ECO:0000256" key="2">
    <source>
        <dbReference type="ARBA" id="ARBA00004496"/>
    </source>
</evidence>
<keyword evidence="7" id="KW-0539">Nucleus</keyword>
<keyword evidence="6" id="KW-0653">Protein transport</keyword>
<keyword evidence="11" id="KW-1185">Reference proteome</keyword>
<name>A0A0G4F8W8_VITBC</name>
<feature type="region of interest" description="Disordered" evidence="8">
    <location>
        <begin position="1163"/>
        <end position="1198"/>
    </location>
</feature>
<dbReference type="InterPro" id="IPR057947">
    <property type="entry name" value="TPR_XPO7/RBP17"/>
</dbReference>
<feature type="compositionally biased region" description="Basic residues" evidence="8">
    <location>
        <begin position="1024"/>
        <end position="1033"/>
    </location>
</feature>
<dbReference type="InParanoid" id="A0A0G4F8W8"/>
<organism evidence="10 11">
    <name type="scientific">Vitrella brassicaformis (strain CCMP3155)</name>
    <dbReference type="NCBI Taxonomy" id="1169540"/>
    <lineage>
        <taxon>Eukaryota</taxon>
        <taxon>Sar</taxon>
        <taxon>Alveolata</taxon>
        <taxon>Colpodellida</taxon>
        <taxon>Vitrellaceae</taxon>
        <taxon>Vitrella</taxon>
    </lineage>
</organism>
<keyword evidence="4" id="KW-0813">Transport</keyword>
<feature type="compositionally biased region" description="Gly residues" evidence="8">
    <location>
        <begin position="1163"/>
        <end position="1187"/>
    </location>
</feature>